<evidence type="ECO:0000313" key="8">
    <source>
        <dbReference type="EMBL" id="KAA8996677.1"/>
    </source>
</evidence>
<evidence type="ECO:0000313" key="9">
    <source>
        <dbReference type="Proteomes" id="UP000335415"/>
    </source>
</evidence>
<evidence type="ECO:0000256" key="1">
    <source>
        <dbReference type="ARBA" id="ARBA00004651"/>
    </source>
</evidence>
<dbReference type="GO" id="GO:0015171">
    <property type="term" value="F:amino acid transmembrane transporter activity"/>
    <property type="evidence" value="ECO:0007669"/>
    <property type="project" value="TreeGrafter"/>
</dbReference>
<dbReference type="OrthoDB" id="581870at2"/>
<evidence type="ECO:0000256" key="3">
    <source>
        <dbReference type="ARBA" id="ARBA00022692"/>
    </source>
</evidence>
<evidence type="ECO:0000256" key="7">
    <source>
        <dbReference type="SAM" id="Phobius"/>
    </source>
</evidence>
<name>A0A5J5FV56_9GAMM</name>
<keyword evidence="3 7" id="KW-0812">Transmembrane</keyword>
<dbReference type="Proteomes" id="UP000335415">
    <property type="component" value="Unassembled WGS sequence"/>
</dbReference>
<evidence type="ECO:0000256" key="4">
    <source>
        <dbReference type="ARBA" id="ARBA00022970"/>
    </source>
</evidence>
<dbReference type="AlphaFoldDB" id="A0A5J5FV56"/>
<feature type="transmembrane region" description="Helical" evidence="7">
    <location>
        <begin position="44"/>
        <end position="66"/>
    </location>
</feature>
<keyword evidence="9" id="KW-1185">Reference proteome</keyword>
<keyword evidence="4" id="KW-0029">Amino-acid transport</keyword>
<organism evidence="8 9">
    <name type="scientific">Affinibrenneria salicis</name>
    <dbReference type="NCBI Taxonomy" id="2590031"/>
    <lineage>
        <taxon>Bacteria</taxon>
        <taxon>Pseudomonadati</taxon>
        <taxon>Pseudomonadota</taxon>
        <taxon>Gammaproteobacteria</taxon>
        <taxon>Enterobacterales</taxon>
        <taxon>Pectobacteriaceae</taxon>
        <taxon>Affinibrenneria</taxon>
    </lineage>
</organism>
<dbReference type="GO" id="GO:0005886">
    <property type="term" value="C:plasma membrane"/>
    <property type="evidence" value="ECO:0007669"/>
    <property type="project" value="UniProtKB-SubCell"/>
</dbReference>
<feature type="transmembrane region" description="Helical" evidence="7">
    <location>
        <begin position="73"/>
        <end position="92"/>
    </location>
</feature>
<evidence type="ECO:0000256" key="2">
    <source>
        <dbReference type="ARBA" id="ARBA00022475"/>
    </source>
</evidence>
<accession>A0A5J5FV56</accession>
<keyword evidence="6 7" id="KW-0472">Membrane</keyword>
<feature type="transmembrane region" description="Helical" evidence="7">
    <location>
        <begin position="148"/>
        <end position="174"/>
    </location>
</feature>
<dbReference type="InterPro" id="IPR001123">
    <property type="entry name" value="LeuE-type"/>
</dbReference>
<reference evidence="8 9" key="1">
    <citation type="submission" date="2019-09" db="EMBL/GenBank/DDBJ databases">
        <authorList>
            <person name="Li Y."/>
        </authorList>
    </citation>
    <scope>NUCLEOTIDE SEQUENCE [LARGE SCALE GENOMIC DNA]</scope>
    <source>
        <strain evidence="8 9">L3-3HA</strain>
    </source>
</reference>
<dbReference type="RefSeq" id="WP_150436922.1">
    <property type="nucleotide sequence ID" value="NZ_VYKJ01000013.1"/>
</dbReference>
<evidence type="ECO:0000256" key="5">
    <source>
        <dbReference type="ARBA" id="ARBA00022989"/>
    </source>
</evidence>
<keyword evidence="4" id="KW-0813">Transport</keyword>
<dbReference type="PIRSF" id="PIRSF006324">
    <property type="entry name" value="LeuE"/>
    <property type="match status" value="1"/>
</dbReference>
<dbReference type="PANTHER" id="PTHR30086:SF20">
    <property type="entry name" value="ARGININE EXPORTER PROTEIN ARGO-RELATED"/>
    <property type="match status" value="1"/>
</dbReference>
<feature type="transmembrane region" description="Helical" evidence="7">
    <location>
        <begin position="186"/>
        <end position="204"/>
    </location>
</feature>
<evidence type="ECO:0000256" key="6">
    <source>
        <dbReference type="ARBA" id="ARBA00023136"/>
    </source>
</evidence>
<proteinExistence type="predicted"/>
<dbReference type="EMBL" id="VYKJ01000013">
    <property type="protein sequence ID" value="KAA8996677.1"/>
    <property type="molecule type" value="Genomic_DNA"/>
</dbReference>
<sequence length="206" mass="21931">MTLTTLLIFIPACFALNLAPGPNNLLSIHNAASYGFGRACLAGIGRLVAFVGMIFLSAVGLAALLAASQTFFFIIKLVGAIYLIYIAIKLWVAKPDVFLSGGPHAGASLVKLARTEFLVAAGNPKAILIFTAFLPQFITISQPAGEQFLVLGAIFLLLEWVAIAVYAFVGINFSQWLKSARNVRRFNKACGSFLGCAGIGLLFSKN</sequence>
<comment type="subcellular location">
    <subcellularLocation>
        <location evidence="1">Cell membrane</location>
        <topology evidence="1">Multi-pass membrane protein</topology>
    </subcellularLocation>
</comment>
<keyword evidence="5 7" id="KW-1133">Transmembrane helix</keyword>
<dbReference type="PANTHER" id="PTHR30086">
    <property type="entry name" value="ARGININE EXPORTER PROTEIN ARGO"/>
    <property type="match status" value="1"/>
</dbReference>
<protein>
    <submittedName>
        <fullName evidence="8">LysE family translocator</fullName>
    </submittedName>
</protein>
<dbReference type="Pfam" id="PF01810">
    <property type="entry name" value="LysE"/>
    <property type="match status" value="1"/>
</dbReference>
<keyword evidence="2" id="KW-1003">Cell membrane</keyword>
<gene>
    <name evidence="8" type="ORF">FJU30_20955</name>
</gene>
<comment type="caution">
    <text evidence="8">The sequence shown here is derived from an EMBL/GenBank/DDBJ whole genome shotgun (WGS) entry which is preliminary data.</text>
</comment>